<dbReference type="EMBL" id="ML119680">
    <property type="protein sequence ID" value="RPA81409.1"/>
    <property type="molecule type" value="Genomic_DNA"/>
</dbReference>
<dbReference type="InterPro" id="IPR019337">
    <property type="entry name" value="Telomere_length_regulation_dom"/>
</dbReference>
<feature type="domain" description="Telomere length regulation protein conserved" evidence="3">
    <location>
        <begin position="654"/>
        <end position="765"/>
    </location>
</feature>
<feature type="region of interest" description="Disordered" evidence="2">
    <location>
        <begin position="572"/>
        <end position="652"/>
    </location>
</feature>
<keyword evidence="5" id="KW-1185">Reference proteome</keyword>
<evidence type="ECO:0000256" key="2">
    <source>
        <dbReference type="SAM" id="MobiDB-lite"/>
    </source>
</evidence>
<evidence type="ECO:0000313" key="5">
    <source>
        <dbReference type="Proteomes" id="UP000275078"/>
    </source>
</evidence>
<evidence type="ECO:0000313" key="4">
    <source>
        <dbReference type="EMBL" id="RPA81409.1"/>
    </source>
</evidence>
<accession>A0A3N4I5R4</accession>
<proteinExistence type="inferred from homology"/>
<reference evidence="4 5" key="1">
    <citation type="journal article" date="2018" name="Nat. Ecol. Evol.">
        <title>Pezizomycetes genomes reveal the molecular basis of ectomycorrhizal truffle lifestyle.</title>
        <authorList>
            <person name="Murat C."/>
            <person name="Payen T."/>
            <person name="Noel B."/>
            <person name="Kuo A."/>
            <person name="Morin E."/>
            <person name="Chen J."/>
            <person name="Kohler A."/>
            <person name="Krizsan K."/>
            <person name="Balestrini R."/>
            <person name="Da Silva C."/>
            <person name="Montanini B."/>
            <person name="Hainaut M."/>
            <person name="Levati E."/>
            <person name="Barry K.W."/>
            <person name="Belfiori B."/>
            <person name="Cichocki N."/>
            <person name="Clum A."/>
            <person name="Dockter R.B."/>
            <person name="Fauchery L."/>
            <person name="Guy J."/>
            <person name="Iotti M."/>
            <person name="Le Tacon F."/>
            <person name="Lindquist E.A."/>
            <person name="Lipzen A."/>
            <person name="Malagnac F."/>
            <person name="Mello A."/>
            <person name="Molinier V."/>
            <person name="Miyauchi S."/>
            <person name="Poulain J."/>
            <person name="Riccioni C."/>
            <person name="Rubini A."/>
            <person name="Sitrit Y."/>
            <person name="Splivallo R."/>
            <person name="Traeger S."/>
            <person name="Wang M."/>
            <person name="Zifcakova L."/>
            <person name="Wipf D."/>
            <person name="Zambonelli A."/>
            <person name="Paolocci F."/>
            <person name="Nowrousian M."/>
            <person name="Ottonello S."/>
            <person name="Baldrian P."/>
            <person name="Spatafora J.W."/>
            <person name="Henrissat B."/>
            <person name="Nagy L.G."/>
            <person name="Aury J.M."/>
            <person name="Wincker P."/>
            <person name="Grigoriev I.V."/>
            <person name="Bonfante P."/>
            <person name="Martin F.M."/>
        </authorList>
    </citation>
    <scope>NUCLEOTIDE SEQUENCE [LARGE SCALE GENOMIC DNA]</scope>
    <source>
        <strain evidence="4 5">RN42</strain>
    </source>
</reference>
<feature type="region of interest" description="Disordered" evidence="2">
    <location>
        <begin position="1"/>
        <end position="45"/>
    </location>
</feature>
<evidence type="ECO:0000259" key="3">
    <source>
        <dbReference type="Pfam" id="PF10193"/>
    </source>
</evidence>
<dbReference type="OrthoDB" id="10258062at2759"/>
<protein>
    <recommendedName>
        <fullName evidence="3">Telomere length regulation protein conserved domain-containing protein</fullName>
    </recommendedName>
</protein>
<dbReference type="Proteomes" id="UP000275078">
    <property type="component" value="Unassembled WGS sequence"/>
</dbReference>
<organism evidence="4 5">
    <name type="scientific">Ascobolus immersus RN42</name>
    <dbReference type="NCBI Taxonomy" id="1160509"/>
    <lineage>
        <taxon>Eukaryota</taxon>
        <taxon>Fungi</taxon>
        <taxon>Dikarya</taxon>
        <taxon>Ascomycota</taxon>
        <taxon>Pezizomycotina</taxon>
        <taxon>Pezizomycetes</taxon>
        <taxon>Pezizales</taxon>
        <taxon>Ascobolaceae</taxon>
        <taxon>Ascobolus</taxon>
    </lineage>
</organism>
<dbReference type="GO" id="GO:0042162">
    <property type="term" value="F:telomeric DNA binding"/>
    <property type="evidence" value="ECO:0007669"/>
    <property type="project" value="TreeGrafter"/>
</dbReference>
<dbReference type="Gene3D" id="1.25.40.720">
    <property type="entry name" value="Telomere length regulation protein 2, C-terminal domain"/>
    <property type="match status" value="1"/>
</dbReference>
<evidence type="ECO:0000256" key="1">
    <source>
        <dbReference type="ARBA" id="ARBA00006133"/>
    </source>
</evidence>
<feature type="compositionally biased region" description="Low complexity" evidence="2">
    <location>
        <begin position="572"/>
        <end position="589"/>
    </location>
</feature>
<dbReference type="Pfam" id="PF10193">
    <property type="entry name" value="Telomere_reg-2"/>
    <property type="match status" value="1"/>
</dbReference>
<feature type="compositionally biased region" description="Acidic residues" evidence="2">
    <location>
        <begin position="614"/>
        <end position="625"/>
    </location>
</feature>
<dbReference type="PANTHER" id="PTHR15830:SF10">
    <property type="entry name" value="TELOMERE LENGTH REGULATION PROTEIN TEL2 HOMOLOG"/>
    <property type="match status" value="1"/>
</dbReference>
<gene>
    <name evidence="4" type="ORF">BJ508DRAFT_306666</name>
</gene>
<dbReference type="InterPro" id="IPR051970">
    <property type="entry name" value="TEL2_Regulation"/>
</dbReference>
<dbReference type="PANTHER" id="PTHR15830">
    <property type="entry name" value="TELOMERE LENGTH REGULATION PROTEIN TEL2 FAMILY MEMBER"/>
    <property type="match status" value="1"/>
</dbReference>
<dbReference type="InterPro" id="IPR038528">
    <property type="entry name" value="TEL2_C_sf"/>
</dbReference>
<comment type="similarity">
    <text evidence="1">Belongs to the TEL2 family.</text>
</comment>
<dbReference type="GO" id="GO:0005829">
    <property type="term" value="C:cytosol"/>
    <property type="evidence" value="ECO:0007669"/>
    <property type="project" value="TreeGrafter"/>
</dbReference>
<feature type="compositionally biased region" description="Polar residues" evidence="2">
    <location>
        <begin position="8"/>
        <end position="34"/>
    </location>
</feature>
<dbReference type="AlphaFoldDB" id="A0A3N4I5R4"/>
<dbReference type="GO" id="GO:0051879">
    <property type="term" value="F:Hsp90 protein binding"/>
    <property type="evidence" value="ECO:0007669"/>
    <property type="project" value="TreeGrafter"/>
</dbReference>
<dbReference type="GO" id="GO:0051083">
    <property type="term" value="P:'de novo' cotranslational protein folding"/>
    <property type="evidence" value="ECO:0007669"/>
    <property type="project" value="TreeGrafter"/>
</dbReference>
<dbReference type="STRING" id="1160509.A0A3N4I5R4"/>
<name>A0A3N4I5R4_ASCIM</name>
<sequence length="1052" mass="114865">MDQLLRDITTSRTQGSPSDGTTSKISFISPVSSKPTKKSDGDLLSVSSTRILTSAPPAPSAPQPATSTSSIQTFLTPLRSEPSYEVLVSTLTTILNASDTSLDPRRAPPTKSAPLCFTLLERILPHFWTVLHTDETKAGLDLLLTVFRTAVGISAIVSRLKILLNASNSGSAVTEDANKLLVGQVLDLLGSVLGDEDLVGNVRIQTQSLGGMQGNLLWTEFISLIAGGKVLSVAAAAREYMGMDDEDKNGRWVADGRKYSTWLGKAVAIAVQKVHTLDEETVKPFSQLLGRGLGLGYPDDLVKSLDSAIHIRAPNAPEHQSPTIVHTRYHALLSSLQSHEKRTFLFSWLRLKSAALATKCSFQPSSGPRKDKWWQNDLPDIQKVAVQLKRLLGVPDCKDLLIEWILQELPSAPTSNLSIRRAALLALSDDLESIRALFEKTLSTFSSALSIKHTPLLRQDAITQTLLLTASILHHTKPLILEKQARTSIYLNAISNRLAATSNRAKVLGMLVGESISGLVQKEGSKARLKFSLPDMETTEMSWWKDLIRIFDRPPTKEESMRLELESMQLTPTVAPTTPKVKVTKGFPSPTKPPPSKKPFKAPEKKGPVIMELLSDDESEEEDPDLVPYTKPADDAEDSDDDPTTVRRDKPSPPVYVRQLLTYLSKTDSYDHINLALTSAVGLIRAKAGFGTEVTAHSIDLYTAMLGLNDAFEISDFPRLRLQALIALVEADPRQVSPHAVKLFWEADYSVSQRLCILSSLVHGARLLAKLDDSKTTSIAPGKPEFASKMLPPHLHDLYTLDSLSRTQTRNLLAPLAKEAASSLAGPQALQVSQPKPKEKVLGQGTVTRTSRRLELQKSGKYAATSLNTLQQLASSCFLFPLLNTLHLYLTHALQTNTVGSVLGSPLLESYLKAISLILSAAGPNSTGVWDVLEELIRFLATVLVPRVSFKITPPPPEQKSSLFVLDASTRREKGLDENALIEPIASLALSVLKVVKEAGEISQRSFVERWGTLWSRGDEVVGLAGFSEVARRTYFGTGMVMGSVGMLRGEK</sequence>